<dbReference type="FunFam" id="1.10.132.20:FF:000001">
    <property type="entry name" value="Ribosome-recycling factor"/>
    <property type="match status" value="1"/>
</dbReference>
<dbReference type="Proteomes" id="UP000070174">
    <property type="component" value="Unassembled WGS sequence"/>
</dbReference>
<dbReference type="NCBIfam" id="TIGR00496">
    <property type="entry name" value="frr"/>
    <property type="match status" value="1"/>
</dbReference>
<feature type="coiled-coil region" evidence="6">
    <location>
        <begin position="132"/>
        <end position="166"/>
    </location>
</feature>
<keyword evidence="3 5" id="KW-0963">Cytoplasm</keyword>
<evidence type="ECO:0000256" key="6">
    <source>
        <dbReference type="SAM" id="Coils"/>
    </source>
</evidence>
<evidence type="ECO:0000259" key="7">
    <source>
        <dbReference type="Pfam" id="PF01765"/>
    </source>
</evidence>
<dbReference type="InterPro" id="IPR023584">
    <property type="entry name" value="Ribosome_recyc_fac_dom"/>
</dbReference>
<protein>
    <recommendedName>
        <fullName evidence="5">Ribosome-recycling factor</fullName>
        <shortName evidence="5">RRF</shortName>
    </recommendedName>
    <alternativeName>
        <fullName evidence="5">Ribosome-releasing factor</fullName>
    </alternativeName>
</protein>
<dbReference type="PATRIC" id="fig|54005.3.peg.1121"/>
<dbReference type="CDD" id="cd00520">
    <property type="entry name" value="RRF"/>
    <property type="match status" value="1"/>
</dbReference>
<dbReference type="GO" id="GO:0006415">
    <property type="term" value="P:translational termination"/>
    <property type="evidence" value="ECO:0007669"/>
    <property type="project" value="UniProtKB-UniRule"/>
</dbReference>
<dbReference type="Pfam" id="PF01765">
    <property type="entry name" value="RRF"/>
    <property type="match status" value="1"/>
</dbReference>
<dbReference type="EMBL" id="LRQE01000034">
    <property type="protein sequence ID" value="KXA29514.1"/>
    <property type="molecule type" value="Genomic_DNA"/>
</dbReference>
<accession>A0A133PLS6</accession>
<comment type="caution">
    <text evidence="8">The sequence shown here is derived from an EMBL/GenBank/DDBJ whole genome shotgun (WGS) entry which is preliminary data.</text>
</comment>
<organism evidence="8">
    <name type="scientific">Peptoniphilus harei</name>
    <dbReference type="NCBI Taxonomy" id="54005"/>
    <lineage>
        <taxon>Bacteria</taxon>
        <taxon>Bacillati</taxon>
        <taxon>Bacillota</taxon>
        <taxon>Tissierellia</taxon>
        <taxon>Tissierellales</taxon>
        <taxon>Peptoniphilaceae</taxon>
        <taxon>Peptoniphilus</taxon>
    </lineage>
</organism>
<dbReference type="Gene3D" id="3.30.1360.40">
    <property type="match status" value="1"/>
</dbReference>
<dbReference type="Gene3D" id="1.10.132.20">
    <property type="entry name" value="Ribosome-recycling factor"/>
    <property type="match status" value="1"/>
</dbReference>
<dbReference type="FunFam" id="3.30.1360.40:FF:000001">
    <property type="entry name" value="Ribosome-recycling factor"/>
    <property type="match status" value="1"/>
</dbReference>
<sequence length="185" mass="20997">MISDLKKNTESRMSKSIDSLTESLQSIRAGRANTSLLDRIYVDYYGQQSPLNQVASLSAPEARLLAIQPWDATLIPEIEKAIQKSDLGITPSNDGKIIRLVIPQLTEERRKDLTKLVGKYAEEAKVSIRNIRRDAMEDIKKAEKAKEISEDDRKTYEEDIQKLTDKYIKDVDGVAADKEKELMEI</sequence>
<evidence type="ECO:0000256" key="2">
    <source>
        <dbReference type="ARBA" id="ARBA00005912"/>
    </source>
</evidence>
<dbReference type="HAMAP" id="MF_00040">
    <property type="entry name" value="RRF"/>
    <property type="match status" value="1"/>
</dbReference>
<comment type="subcellular location">
    <subcellularLocation>
        <location evidence="1 5">Cytoplasm</location>
    </subcellularLocation>
</comment>
<dbReference type="InterPro" id="IPR036191">
    <property type="entry name" value="RRF_sf"/>
</dbReference>
<dbReference type="AlphaFoldDB" id="A0A133PLS6"/>
<evidence type="ECO:0000256" key="4">
    <source>
        <dbReference type="ARBA" id="ARBA00022917"/>
    </source>
</evidence>
<dbReference type="PANTHER" id="PTHR20982">
    <property type="entry name" value="RIBOSOME RECYCLING FACTOR"/>
    <property type="match status" value="1"/>
</dbReference>
<evidence type="ECO:0000256" key="3">
    <source>
        <dbReference type="ARBA" id="ARBA00022490"/>
    </source>
</evidence>
<dbReference type="GO" id="GO:0005737">
    <property type="term" value="C:cytoplasm"/>
    <property type="evidence" value="ECO:0007669"/>
    <property type="project" value="UniProtKB-SubCell"/>
</dbReference>
<evidence type="ECO:0000256" key="5">
    <source>
        <dbReference type="HAMAP-Rule" id="MF_00040"/>
    </source>
</evidence>
<dbReference type="PANTHER" id="PTHR20982:SF3">
    <property type="entry name" value="MITOCHONDRIAL RIBOSOME RECYCLING FACTOR PSEUDO 1"/>
    <property type="match status" value="1"/>
</dbReference>
<comment type="function">
    <text evidence="5">Responsible for the release of ribosomes from messenger RNA at the termination of protein biosynthesis. May increase the efficiency of translation by recycling ribosomes from one round of translation to another.</text>
</comment>
<keyword evidence="6" id="KW-0175">Coiled coil</keyword>
<evidence type="ECO:0000256" key="1">
    <source>
        <dbReference type="ARBA" id="ARBA00004496"/>
    </source>
</evidence>
<feature type="domain" description="Ribosome recycling factor" evidence="7">
    <location>
        <begin position="21"/>
        <end position="183"/>
    </location>
</feature>
<reference evidence="8 9" key="1">
    <citation type="submission" date="2016-01" db="EMBL/GenBank/DDBJ databases">
        <authorList>
            <person name="Oliw E.H."/>
        </authorList>
    </citation>
    <scope>NUCLEOTIDE SEQUENCE [LARGE SCALE GENOMIC DNA]</scope>
    <source>
        <strain evidence="8 9">CMW7756A</strain>
    </source>
</reference>
<proteinExistence type="inferred from homology"/>
<evidence type="ECO:0000313" key="8">
    <source>
        <dbReference type="EMBL" id="KXA29514.1"/>
    </source>
</evidence>
<evidence type="ECO:0000313" key="9">
    <source>
        <dbReference type="Proteomes" id="UP000070174"/>
    </source>
</evidence>
<gene>
    <name evidence="5" type="primary">frr</name>
    <name evidence="8" type="ORF">HMPREF3229_01138</name>
</gene>
<dbReference type="GO" id="GO:0043023">
    <property type="term" value="F:ribosomal large subunit binding"/>
    <property type="evidence" value="ECO:0007669"/>
    <property type="project" value="TreeGrafter"/>
</dbReference>
<dbReference type="SUPFAM" id="SSF55194">
    <property type="entry name" value="Ribosome recycling factor, RRF"/>
    <property type="match status" value="1"/>
</dbReference>
<name>A0A133PLS6_9FIRM</name>
<dbReference type="InterPro" id="IPR002661">
    <property type="entry name" value="Ribosome_recyc_fac"/>
</dbReference>
<keyword evidence="4 5" id="KW-0648">Protein biosynthesis</keyword>
<dbReference type="RefSeq" id="WP_060800231.1">
    <property type="nucleotide sequence ID" value="NZ_CABJAL010000003.1"/>
</dbReference>
<comment type="similarity">
    <text evidence="2 5">Belongs to the RRF family.</text>
</comment>